<protein>
    <submittedName>
        <fullName evidence="12">DLIC-domain-containing protein</fullName>
    </submittedName>
</protein>
<dbReference type="InterPro" id="IPR027417">
    <property type="entry name" value="P-loop_NTPase"/>
</dbReference>
<keyword evidence="4" id="KW-0963">Cytoplasm</keyword>
<keyword evidence="6" id="KW-0547">Nucleotide-binding</keyword>
<dbReference type="Proteomes" id="UP000245946">
    <property type="component" value="Unassembled WGS sequence"/>
</dbReference>
<dbReference type="GO" id="GO:0035974">
    <property type="term" value="C:meiotic spindle pole body"/>
    <property type="evidence" value="ECO:0007669"/>
    <property type="project" value="TreeGrafter"/>
</dbReference>
<evidence type="ECO:0000256" key="3">
    <source>
        <dbReference type="ARBA" id="ARBA00022448"/>
    </source>
</evidence>
<dbReference type="Pfam" id="PF05783">
    <property type="entry name" value="DLIC"/>
    <property type="match status" value="3"/>
</dbReference>
<dbReference type="RefSeq" id="XP_025597233.1">
    <property type="nucleotide sequence ID" value="XM_025744756.1"/>
</dbReference>
<reference evidence="12 13" key="1">
    <citation type="journal article" date="2018" name="Mol. Biol. Evol.">
        <title>Broad Genomic Sampling Reveals a Smut Pathogenic Ancestry of the Fungal Clade Ustilaginomycotina.</title>
        <authorList>
            <person name="Kijpornyongpan T."/>
            <person name="Mondo S.J."/>
            <person name="Barry K."/>
            <person name="Sandor L."/>
            <person name="Lee J."/>
            <person name="Lipzen A."/>
            <person name="Pangilinan J."/>
            <person name="LaButti K."/>
            <person name="Hainaut M."/>
            <person name="Henrissat B."/>
            <person name="Grigoriev I.V."/>
            <person name="Spatafora J.W."/>
            <person name="Aime M.C."/>
        </authorList>
    </citation>
    <scope>NUCLEOTIDE SEQUENCE [LARGE SCALE GENOMIC DNA]</scope>
    <source>
        <strain evidence="12 13">MCA 4186</strain>
    </source>
</reference>
<evidence type="ECO:0000313" key="13">
    <source>
        <dbReference type="Proteomes" id="UP000245946"/>
    </source>
</evidence>
<evidence type="ECO:0000256" key="5">
    <source>
        <dbReference type="ARBA" id="ARBA00022701"/>
    </source>
</evidence>
<evidence type="ECO:0000256" key="11">
    <source>
        <dbReference type="SAM" id="MobiDB-lite"/>
    </source>
</evidence>
<dbReference type="InterPro" id="IPR025662">
    <property type="entry name" value="Sigma_54_int_dom_ATP-bd_1"/>
</dbReference>
<sequence length="685" mass="71578">MLSERSALPHDAAAGSNGAGDALQPPATPAAPNGTAAPGEDDAQLWSSILASVHGSRAAPVRNVVMLGETGTGKSTLLAGLASGSTTSAGPSVAATMPSSSSSTNMNGHVNGVSATPEVRDLGLGYAYWDVRDDDGEDTLARVGVYQVPSSHPLHVSLLPLALQPPQLASSSAGPSAKADALRSTLWLLVLDWSNPSAFLDQLLTWLDIVGQTTREALGVPETQKEAKWGREQEFARELQEGLETYIRAYVEPVAPAATAGFGVQTPDGAATAPTLLPASAAGLVDVNLPLGDDVLQHNLGVSIVVVCTKADQISRLEKDRELKEEQFDQIQQMLRTICIKYGAALFYTAQSRPQTFDVLRSYVLHRLFTPAPASRIASSGTEAAAAPNGAPSEGPVAGGGTALSTRFPFLHRASTVERDILIVPSGWDSWGKIHALRDGYACAPVSAGWECDVLTERVRRERGLAKGAPELEDEARQQDRGQAAAAADAGVLSAVRLYEDLVAGWKAAPAPNPNSSRVKEPDEQAFLAQHFATLQKDPDTQSRLARLTSGGGGGGGGTPSVVGPMRSVSLSLPGVERAMQDRDTPDSEATVKPPRTSRRDSTRDSVSSKPTSPLLGSSPGASSPGGVKQSEVLHSFFQSLLNKEKTPSSSPSISRSARSGERRSHAPSSERGGAPSSGSRAPDS</sequence>
<keyword evidence="8" id="KW-0243">Dynein</keyword>
<feature type="compositionally biased region" description="Low complexity" evidence="11">
    <location>
        <begin position="91"/>
        <end position="107"/>
    </location>
</feature>
<evidence type="ECO:0000256" key="10">
    <source>
        <dbReference type="ARBA" id="ARBA00023212"/>
    </source>
</evidence>
<comment type="similarity">
    <text evidence="2">Belongs to the dynein light intermediate chain family.</text>
</comment>
<feature type="compositionally biased region" description="Low complexity" evidence="11">
    <location>
        <begin position="605"/>
        <end position="627"/>
    </location>
</feature>
<dbReference type="PROSITE" id="PS00675">
    <property type="entry name" value="SIGMA54_INTERACT_1"/>
    <property type="match status" value="1"/>
</dbReference>
<dbReference type="OrthoDB" id="27603at2759"/>
<name>A0A316Z7A1_9BASI</name>
<feature type="compositionally biased region" description="Gly residues" evidence="11">
    <location>
        <begin position="550"/>
        <end position="559"/>
    </location>
</feature>
<feature type="region of interest" description="Disordered" evidence="11">
    <location>
        <begin position="534"/>
        <end position="685"/>
    </location>
</feature>
<evidence type="ECO:0000256" key="2">
    <source>
        <dbReference type="ARBA" id="ARBA00006831"/>
    </source>
</evidence>
<dbReference type="GO" id="GO:0005874">
    <property type="term" value="C:microtubule"/>
    <property type="evidence" value="ECO:0007669"/>
    <property type="project" value="UniProtKB-KW"/>
</dbReference>
<organism evidence="12 13">
    <name type="scientific">Tilletiopsis washingtonensis</name>
    <dbReference type="NCBI Taxonomy" id="58919"/>
    <lineage>
        <taxon>Eukaryota</taxon>
        <taxon>Fungi</taxon>
        <taxon>Dikarya</taxon>
        <taxon>Basidiomycota</taxon>
        <taxon>Ustilaginomycotina</taxon>
        <taxon>Exobasidiomycetes</taxon>
        <taxon>Entylomatales</taxon>
        <taxon>Entylomatales incertae sedis</taxon>
        <taxon>Tilletiopsis</taxon>
    </lineage>
</organism>
<accession>A0A316Z7A1</accession>
<keyword evidence="10" id="KW-0206">Cytoskeleton</keyword>
<keyword evidence="9" id="KW-0505">Motor protein</keyword>
<keyword evidence="7" id="KW-0067">ATP-binding</keyword>
<dbReference type="EMBL" id="KZ819297">
    <property type="protein sequence ID" value="PWN96954.1"/>
    <property type="molecule type" value="Genomic_DNA"/>
</dbReference>
<evidence type="ECO:0000256" key="8">
    <source>
        <dbReference type="ARBA" id="ARBA00023017"/>
    </source>
</evidence>
<dbReference type="PANTHER" id="PTHR12688:SF0">
    <property type="entry name" value="DYNEIN LIGHT INTERMEDIATE CHAIN"/>
    <property type="match status" value="1"/>
</dbReference>
<dbReference type="GO" id="GO:0045504">
    <property type="term" value="F:dynein heavy chain binding"/>
    <property type="evidence" value="ECO:0007669"/>
    <property type="project" value="TreeGrafter"/>
</dbReference>
<dbReference type="InterPro" id="IPR022780">
    <property type="entry name" value="Dynein_light_int_chain"/>
</dbReference>
<keyword evidence="5" id="KW-0493">Microtubule</keyword>
<keyword evidence="13" id="KW-1185">Reference proteome</keyword>
<evidence type="ECO:0000256" key="7">
    <source>
        <dbReference type="ARBA" id="ARBA00022840"/>
    </source>
</evidence>
<feature type="region of interest" description="Disordered" evidence="11">
    <location>
        <begin position="87"/>
        <end position="114"/>
    </location>
</feature>
<evidence type="ECO:0000256" key="1">
    <source>
        <dbReference type="ARBA" id="ARBA00004245"/>
    </source>
</evidence>
<dbReference type="SUPFAM" id="SSF52540">
    <property type="entry name" value="P-loop containing nucleoside triphosphate hydrolases"/>
    <property type="match status" value="1"/>
</dbReference>
<feature type="region of interest" description="Disordered" evidence="11">
    <location>
        <begin position="380"/>
        <end position="399"/>
    </location>
</feature>
<dbReference type="GO" id="GO:0007018">
    <property type="term" value="P:microtubule-based movement"/>
    <property type="evidence" value="ECO:0007669"/>
    <property type="project" value="InterPro"/>
</dbReference>
<dbReference type="GeneID" id="37272300"/>
<dbReference type="PANTHER" id="PTHR12688">
    <property type="entry name" value="DYNEIN LIGHT INTERMEDIATE CHAIN"/>
    <property type="match status" value="1"/>
</dbReference>
<comment type="subcellular location">
    <subcellularLocation>
        <location evidence="1">Cytoplasm</location>
        <location evidence="1">Cytoskeleton</location>
    </subcellularLocation>
</comment>
<evidence type="ECO:0000313" key="12">
    <source>
        <dbReference type="EMBL" id="PWN96954.1"/>
    </source>
</evidence>
<feature type="compositionally biased region" description="Low complexity" evidence="11">
    <location>
        <begin position="11"/>
        <end position="22"/>
    </location>
</feature>
<dbReference type="InterPro" id="IPR008467">
    <property type="entry name" value="Dynein1_light_intermed_chain"/>
</dbReference>
<dbReference type="GO" id="GO:0005868">
    <property type="term" value="C:cytoplasmic dynein complex"/>
    <property type="evidence" value="ECO:0007669"/>
    <property type="project" value="InterPro"/>
</dbReference>
<dbReference type="AlphaFoldDB" id="A0A316Z7A1"/>
<dbReference type="GO" id="GO:0005524">
    <property type="term" value="F:ATP binding"/>
    <property type="evidence" value="ECO:0007669"/>
    <property type="project" value="UniProtKB-KW"/>
</dbReference>
<feature type="compositionally biased region" description="Low complexity" evidence="11">
    <location>
        <begin position="648"/>
        <end position="658"/>
    </location>
</feature>
<gene>
    <name evidence="12" type="ORF">FA09DRAFT_346549</name>
</gene>
<evidence type="ECO:0000256" key="4">
    <source>
        <dbReference type="ARBA" id="ARBA00022490"/>
    </source>
</evidence>
<evidence type="ECO:0000256" key="6">
    <source>
        <dbReference type="ARBA" id="ARBA00022741"/>
    </source>
</evidence>
<dbReference type="GO" id="GO:0000226">
    <property type="term" value="P:microtubule cytoskeleton organization"/>
    <property type="evidence" value="ECO:0007669"/>
    <property type="project" value="TreeGrafter"/>
</dbReference>
<feature type="region of interest" description="Disordered" evidence="11">
    <location>
        <begin position="1"/>
        <end position="41"/>
    </location>
</feature>
<dbReference type="STRING" id="58919.A0A316Z7A1"/>
<evidence type="ECO:0000256" key="9">
    <source>
        <dbReference type="ARBA" id="ARBA00023175"/>
    </source>
</evidence>
<keyword evidence="3" id="KW-0813">Transport</keyword>
<proteinExistence type="inferred from homology"/>